<evidence type="ECO:0000256" key="2">
    <source>
        <dbReference type="ARBA" id="ARBA00022771"/>
    </source>
</evidence>
<evidence type="ECO:0000256" key="3">
    <source>
        <dbReference type="ARBA" id="ARBA00022833"/>
    </source>
</evidence>
<dbReference type="EMBL" id="KX354214">
    <property type="protein sequence ID" value="APR73291.1"/>
    <property type="molecule type" value="Genomic_DNA"/>
</dbReference>
<dbReference type="EMBL" id="MW464172">
    <property type="protein sequence ID" value="QXE50723.1"/>
    <property type="molecule type" value="Genomic_DNA"/>
</dbReference>
<evidence type="ECO:0000313" key="11">
    <source>
        <dbReference type="EMBL" id="QPO16397.1"/>
    </source>
</evidence>
<keyword evidence="3" id="KW-0862">Zinc</keyword>
<evidence type="ECO:0000313" key="9">
    <source>
        <dbReference type="EMBL" id="APR73291.1"/>
    </source>
</evidence>
<evidence type="ECO:0000256" key="4">
    <source>
        <dbReference type="PROSITE-ProRule" id="PRU00472"/>
    </source>
</evidence>
<reference evidence="6" key="2">
    <citation type="submission" date="2015-09" db="EMBL/GenBank/DDBJ databases">
        <authorList>
            <person name="Jackson K.R."/>
            <person name="Lunt B.L."/>
            <person name="Fisher J.N.B."/>
            <person name="Gardner A.V."/>
            <person name="Bailey M.E."/>
            <person name="Deus L.M."/>
            <person name="Earl A.S."/>
            <person name="Gibby P.D."/>
            <person name="Hartmann K.A."/>
            <person name="Liu J.E."/>
            <person name="Manci A.M."/>
            <person name="Nielsen D.A."/>
            <person name="Solomon M.B."/>
            <person name="Breakwell D.P."/>
            <person name="Burnett S.H."/>
            <person name="Grose J.H."/>
        </authorList>
    </citation>
    <scope>NUCLEOTIDE SEQUENCE [LARGE SCALE GENOMIC DNA]</scope>
    <source>
        <strain evidence="6">RSIV-Ku</strain>
    </source>
</reference>
<evidence type="ECO:0000313" key="6">
    <source>
        <dbReference type="EMBL" id="AMM04444.1"/>
    </source>
</evidence>
<dbReference type="GO" id="GO:0006351">
    <property type="term" value="P:DNA-templated transcription"/>
    <property type="evidence" value="ECO:0007669"/>
    <property type="project" value="InterPro"/>
</dbReference>
<reference evidence="12" key="7">
    <citation type="submission" date="2021-01" db="EMBL/GenBank/DDBJ databases">
        <authorList>
            <person name="Fusianto C.K."/>
            <person name="Hick P.M."/>
            <person name="Murwantoko M."/>
            <person name="Herlambang A."/>
            <person name="Whittington R.J."/>
            <person name="Becker J.A."/>
        </authorList>
    </citation>
    <scope>NUCLEOTIDE SEQUENCE</scope>
    <source>
        <strain evidence="13">Bali/ Hybrid-grouper/2016/SVC-18-072</strain>
        <strain evidence="12">Bali/Hybrid-grouper/2016/SVC-18-009</strain>
    </source>
</reference>
<reference evidence="12" key="6">
    <citation type="journal article" date="2021" name="Aquac Rep">
        <title>Outbreak investigation attributes Infectious spleen and kidney necrosis virus as a necessary cause of a mortality epidemic in farmed grouper (Epinephelus spp.) in Bali, Indonesia.</title>
        <authorList>
            <person name="Fusianto C."/>
            <person name="Hick P.M."/>
            <person name="Murwantoko"/>
            <person name="Herlambang A."/>
            <person name="Whittington R.J."/>
            <person name="Becker J.A."/>
        </authorList>
    </citation>
    <scope>NUCLEOTIDE SEQUENCE</scope>
    <source>
        <strain evidence="13">Bali/ Hybrid-grouper/2016/SVC-18-072</strain>
        <strain evidence="12">Bali/Hybrid-grouper/2016/SVC-18-009</strain>
    </source>
</reference>
<evidence type="ECO:0000313" key="7">
    <source>
        <dbReference type="EMBL" id="APR73285.1"/>
    </source>
</evidence>
<dbReference type="EMBL" id="MW557381">
    <property type="protein sequence ID" value="QXE50845.1"/>
    <property type="molecule type" value="Genomic_DNA"/>
</dbReference>
<reference evidence="10" key="5">
    <citation type="submission" date="2020-11" db="EMBL/GenBank/DDBJ databases">
        <title>Complete Genome Sequences of Infectious Spleen and Kidney Necrosis Virus Isolated from Farmed Albino Rainbow Sharks Epalzeorhynchos frenatus in the United States.</title>
        <authorList>
            <person name="Koda S.A."/>
            <person name="Subramaniam K."/>
            <person name="Pouder D.B."/>
            <person name="Yanong R.P."/>
            <person name="Frasca S. Jr"/>
            <person name="Popov V.L."/>
            <person name="Waltzek T.B."/>
        </authorList>
    </citation>
    <scope>NUCLEOTIDE SEQUENCE</scope>
    <source>
        <strain evidence="10">EFIV-2018</strain>
        <strain evidence="11">EFIV-2019</strain>
    </source>
</reference>
<dbReference type="Gene3D" id="2.20.25.10">
    <property type="match status" value="1"/>
</dbReference>
<evidence type="ECO:0000256" key="1">
    <source>
        <dbReference type="ARBA" id="ARBA00022723"/>
    </source>
</evidence>
<dbReference type="SUPFAM" id="SSF57783">
    <property type="entry name" value="Zinc beta-ribbon"/>
    <property type="match status" value="1"/>
</dbReference>
<evidence type="ECO:0000313" key="13">
    <source>
        <dbReference type="EMBL" id="QXE50845.1"/>
    </source>
</evidence>
<reference evidence="7" key="3">
    <citation type="journal article" date="2016" name="Dis. Aquat. Organ.">
        <title>Detection of infectious spleen and kidney necrosis virus (ISKNV) and turbot reddish body iridovirus (TRBIV) from archival ornamental fish samples.</title>
        <authorList>
            <person name="Go J."/>
            <person name="Waltzek T.B."/>
            <person name="Subramaniam K."/>
            <person name="Yun S.C."/>
            <person name="Groff J.M."/>
            <person name="Anderson I.G."/>
            <person name="Chong R."/>
            <person name="Shirley I."/>
            <person name="Schuh J.C."/>
            <person name="Handlinger J.H."/>
            <person name="Tweedie A."/>
            <person name="Whittington R.J."/>
        </authorList>
    </citation>
    <scope>NUCLEOTIDE SEQUENCE</scope>
    <source>
        <strain evidence="9">Case5</strain>
        <strain evidence="8">Case6</strain>
        <strain evidence="7">Case7</strain>
    </source>
</reference>
<dbReference type="EMBL" id="KX354212">
    <property type="protein sequence ID" value="APR73285.1"/>
    <property type="molecule type" value="Genomic_DNA"/>
</dbReference>
<dbReference type="InterPro" id="IPR001222">
    <property type="entry name" value="Znf_TFIIS"/>
</dbReference>
<organismHost>
    <name type="scientific">Synchiropus splendidus</name>
    <name type="common">Mandarinfish</name>
    <name type="synonym">Callionymus splendidus</name>
    <dbReference type="NCBI Taxonomy" id="270530"/>
</organismHost>
<accession>A0A140G0L1</accession>
<reference evidence="14" key="1">
    <citation type="submission" date="2015-09" db="EMBL/GenBank/DDBJ databases">
        <authorList>
            <person name="Wen C.-M."/>
            <person name="Hong J.-R."/>
        </authorList>
    </citation>
    <scope>NUCLEOTIDE SEQUENCE [LARGE SCALE GENOMIC DNA]</scope>
</reference>
<dbReference type="Proteomes" id="UP000594914">
    <property type="component" value="Genome"/>
</dbReference>
<organism evidence="6 14">
    <name type="scientific">Infectious spleen and kidney necrosis virus</name>
    <name type="common">ISKNV</name>
    <dbReference type="NCBI Taxonomy" id="180170"/>
    <lineage>
        <taxon>Viruses</taxon>
        <taxon>Varidnaviria</taxon>
        <taxon>Bamfordvirae</taxon>
        <taxon>Nucleocytoviricota</taxon>
        <taxon>Megaviricetes</taxon>
        <taxon>Pimascovirales</taxon>
        <taxon>Pimascovirales incertae sedis</taxon>
        <taxon>Iridoviridae</taxon>
        <taxon>Alphairidovirinae</taxon>
        <taxon>Megalocytivirus</taxon>
        <taxon>Megalocytivirus pagrus1</taxon>
    </lineage>
</organism>
<dbReference type="SMART" id="SM00440">
    <property type="entry name" value="ZnF_C2C2"/>
    <property type="match status" value="1"/>
</dbReference>
<keyword evidence="2 4" id="KW-0863">Zinc-finger</keyword>
<dbReference type="Proteomes" id="UP000693957">
    <property type="component" value="Segment"/>
</dbReference>
<dbReference type="Proteomes" id="UP000595028">
    <property type="component" value="Segment"/>
</dbReference>
<evidence type="ECO:0000313" key="14">
    <source>
        <dbReference type="Proteomes" id="UP000152407"/>
    </source>
</evidence>
<dbReference type="EMBL" id="KX354213">
    <property type="protein sequence ID" value="APR73288.1"/>
    <property type="molecule type" value="Genomic_DNA"/>
</dbReference>
<keyword evidence="6" id="KW-0251">Elongation factor</keyword>
<evidence type="ECO:0000313" key="10">
    <source>
        <dbReference type="EMBL" id="QPO16277.1"/>
    </source>
</evidence>
<dbReference type="GO" id="GO:0003676">
    <property type="term" value="F:nucleic acid binding"/>
    <property type="evidence" value="ECO:0007669"/>
    <property type="project" value="InterPro"/>
</dbReference>
<dbReference type="GO" id="GO:0008270">
    <property type="term" value="F:zinc ion binding"/>
    <property type="evidence" value="ECO:0007669"/>
    <property type="project" value="UniProtKB-KW"/>
</dbReference>
<dbReference type="Proteomes" id="UP000693973">
    <property type="component" value="Segment"/>
</dbReference>
<dbReference type="EMBL" id="MW273353">
    <property type="protein sequence ID" value="QPO16277.1"/>
    <property type="molecule type" value="Genomic_DNA"/>
</dbReference>
<organismHost>
    <name type="scientific">Siniperca chuatsi</name>
    <name type="common">Mandarin fish</name>
    <dbReference type="NCBI Taxonomy" id="119488"/>
</organismHost>
<evidence type="ECO:0000313" key="12">
    <source>
        <dbReference type="EMBL" id="QXE50723.1"/>
    </source>
</evidence>
<reference evidence="15" key="4">
    <citation type="submission" date="2020-11" db="EMBL/GenBank/DDBJ databases">
        <title>Complete Genome Sequences of Infectious Spleen and Kidney Necrosis Virus Isolated from Farmed Albino Rainbow Sharks Epalzeorhynchos frenatus in the United States.</title>
        <authorList>
            <person name="Koda S.A."/>
            <person name="Subramaniam K."/>
            <person name="Pouder D.B."/>
            <person name="Yanong R.P."/>
            <person name="Frasca S.Jr."/>
            <person name="Popov V.L."/>
            <person name="Waltzek T.B."/>
        </authorList>
    </citation>
    <scope>NUCLEOTIDE SEQUENCE [LARGE SCALE GENOMIC DNA]</scope>
</reference>
<dbReference type="RefSeq" id="NP_612251.1">
    <property type="nucleotide sequence ID" value="NC_003494.1"/>
</dbReference>
<gene>
    <name evidence="12" type="primary">30</name>
    <name evidence="10" type="synonym">ORF29</name>
</gene>
<dbReference type="OrthoDB" id="17159at10239"/>
<dbReference type="EMBL" id="KT781098">
    <property type="protein sequence ID" value="AMM04444.1"/>
    <property type="molecule type" value="Genomic_DNA"/>
</dbReference>
<keyword evidence="1" id="KW-0479">Metal-binding</keyword>
<dbReference type="EMBL" id="MW273354">
    <property type="protein sequence ID" value="QPO16397.1"/>
    <property type="molecule type" value="Genomic_DNA"/>
</dbReference>
<dbReference type="PROSITE" id="PS51133">
    <property type="entry name" value="ZF_TFIIS_2"/>
    <property type="match status" value="1"/>
</dbReference>
<evidence type="ECO:0000313" key="8">
    <source>
        <dbReference type="EMBL" id="APR73288.1"/>
    </source>
</evidence>
<dbReference type="Pfam" id="PF01096">
    <property type="entry name" value="Zn_ribbon_TFIIS"/>
    <property type="match status" value="1"/>
</dbReference>
<sequence>MYTCTTMNKDLYDKEAEQDRLARTRFSSLTQSQYLCRACGNAKTYTLTMQTRGGDEALSVFVCCVACGKRYRI</sequence>
<evidence type="ECO:0000259" key="5">
    <source>
        <dbReference type="PROSITE" id="PS51133"/>
    </source>
</evidence>
<name>A0A140G0L1_ISKNV</name>
<dbReference type="KEGG" id="vg:935302"/>
<proteinExistence type="predicted"/>
<keyword evidence="6" id="KW-0648">Protein biosynthesis</keyword>
<protein>
    <submittedName>
        <fullName evidence="7">ORF029L</fullName>
    </submittedName>
    <submittedName>
        <fullName evidence="6">Transcription elongation factor SII</fullName>
    </submittedName>
    <submittedName>
        <fullName evidence="10">Transcription factor S-II</fullName>
    </submittedName>
</protein>
<evidence type="ECO:0000313" key="15">
    <source>
        <dbReference type="Proteomes" id="UP000595028"/>
    </source>
</evidence>
<feature type="domain" description="TFIIS-type" evidence="5">
    <location>
        <begin position="32"/>
        <end position="72"/>
    </location>
</feature>
<dbReference type="Proteomes" id="UP000152407">
    <property type="component" value="Segment"/>
</dbReference>